<reference evidence="6" key="1">
    <citation type="journal article" date="2024" name="IScience">
        <title>Strigolactones Initiate the Formation of Haustorium-like Structures in Castilleja.</title>
        <authorList>
            <person name="Buerger M."/>
            <person name="Peterson D."/>
            <person name="Chory J."/>
        </authorList>
    </citation>
    <scope>NUCLEOTIDE SEQUENCE [LARGE SCALE GENOMIC DNA]</scope>
</reference>
<dbReference type="PANTHER" id="PTHR23177:SF64">
    <property type="entry name" value="RHO GTPASE-ACTIVATING PROTEIN 1"/>
    <property type="match status" value="1"/>
</dbReference>
<dbReference type="InterPro" id="IPR008936">
    <property type="entry name" value="Rho_GTPase_activation_prot"/>
</dbReference>
<dbReference type="SMART" id="SM00285">
    <property type="entry name" value="PBD"/>
    <property type="match status" value="1"/>
</dbReference>
<evidence type="ECO:0000313" key="6">
    <source>
        <dbReference type="Proteomes" id="UP001632038"/>
    </source>
</evidence>
<feature type="domain" description="Rho-GAP" evidence="4">
    <location>
        <begin position="134"/>
        <end position="319"/>
    </location>
</feature>
<sequence>MTDIFQLPSSSSSTNSPTTPKNNDALSQQTSFLNHGSFITTSSLDFYNRNNNNNNFNTSRQVQGVVAEEEEEVSVLEVLATALRKYSVVVGCNSKSGDNCGAKEQLMEIGVPNNVKHVAHVTFDKFNGFLGLPVEFEPEVPRRPPSASTRVFGVSTESMQLSFDSRGNCSEGIFRINPENGQEEHVREQLNNGVITESIDVHCLAGLIKAWFRELPNGILDSLPPEEVMEAESEDECARLVKLLPPTEGALLDWAVNLMADVAQFELFNKMNARNIAMVFAPNMTQMSDPLTALMFAVQVMNFLKTLIEKALREREDCLAEAGPMLPLEPSNEDGHPSTLQSITEEDEINNIADKELLSDPISSYDSHSESRTHENVNADNTLADDANCVGTTNDEVDQSGKSYVGIGKSQSRRRRAKNGQVNNNNRNDAKRKGSRKCCATRLGDENAEMKTNIVRSINSHAERVETWR</sequence>
<feature type="compositionally biased region" description="Low complexity" evidence="2">
    <location>
        <begin position="8"/>
        <end position="23"/>
    </location>
</feature>
<dbReference type="InterPro" id="IPR000095">
    <property type="entry name" value="CRIB_dom"/>
</dbReference>
<dbReference type="PROSITE" id="PS50238">
    <property type="entry name" value="RHOGAP"/>
    <property type="match status" value="1"/>
</dbReference>
<dbReference type="SMART" id="SM00324">
    <property type="entry name" value="RhoGAP"/>
    <property type="match status" value="1"/>
</dbReference>
<dbReference type="AlphaFoldDB" id="A0ABD3C0V5"/>
<evidence type="ECO:0000256" key="1">
    <source>
        <dbReference type="ARBA" id="ARBA00022468"/>
    </source>
</evidence>
<dbReference type="InterPro" id="IPR044785">
    <property type="entry name" value="RopGAP1-5"/>
</dbReference>
<dbReference type="Pfam" id="PF00620">
    <property type="entry name" value="RhoGAP"/>
    <property type="match status" value="1"/>
</dbReference>
<name>A0ABD3C0V5_9LAMI</name>
<evidence type="ECO:0000259" key="4">
    <source>
        <dbReference type="PROSITE" id="PS50238"/>
    </source>
</evidence>
<keyword evidence="6" id="KW-1185">Reference proteome</keyword>
<dbReference type="Gene3D" id="1.10.555.10">
    <property type="entry name" value="Rho GTPase activation protein"/>
    <property type="match status" value="1"/>
</dbReference>
<dbReference type="CDD" id="cd00132">
    <property type="entry name" value="CRIB"/>
    <property type="match status" value="1"/>
</dbReference>
<dbReference type="SUPFAM" id="SSF48350">
    <property type="entry name" value="GTPase activation domain, GAP"/>
    <property type="match status" value="1"/>
</dbReference>
<comment type="caution">
    <text evidence="5">The sequence shown here is derived from an EMBL/GenBank/DDBJ whole genome shotgun (WGS) entry which is preliminary data.</text>
</comment>
<feature type="domain" description="CRIB" evidence="3">
    <location>
        <begin position="109"/>
        <end position="122"/>
    </location>
</feature>
<feature type="region of interest" description="Disordered" evidence="2">
    <location>
        <begin position="356"/>
        <end position="438"/>
    </location>
</feature>
<dbReference type="InterPro" id="IPR036936">
    <property type="entry name" value="CRIB_dom_sf"/>
</dbReference>
<dbReference type="GO" id="GO:0005096">
    <property type="term" value="F:GTPase activator activity"/>
    <property type="evidence" value="ECO:0007669"/>
    <property type="project" value="UniProtKB-KW"/>
</dbReference>
<dbReference type="InterPro" id="IPR000198">
    <property type="entry name" value="RhoGAP_dom"/>
</dbReference>
<protein>
    <submittedName>
        <fullName evidence="5">Rho GTPase-activating protein 1</fullName>
    </submittedName>
</protein>
<proteinExistence type="predicted"/>
<feature type="region of interest" description="Disordered" evidence="2">
    <location>
        <begin position="1"/>
        <end position="26"/>
    </location>
</feature>
<evidence type="ECO:0000256" key="2">
    <source>
        <dbReference type="SAM" id="MobiDB-lite"/>
    </source>
</evidence>
<evidence type="ECO:0000313" key="5">
    <source>
        <dbReference type="EMBL" id="KAL3623420.1"/>
    </source>
</evidence>
<organism evidence="5 6">
    <name type="scientific">Castilleja foliolosa</name>
    <dbReference type="NCBI Taxonomy" id="1961234"/>
    <lineage>
        <taxon>Eukaryota</taxon>
        <taxon>Viridiplantae</taxon>
        <taxon>Streptophyta</taxon>
        <taxon>Embryophyta</taxon>
        <taxon>Tracheophyta</taxon>
        <taxon>Spermatophyta</taxon>
        <taxon>Magnoliopsida</taxon>
        <taxon>eudicotyledons</taxon>
        <taxon>Gunneridae</taxon>
        <taxon>Pentapetalae</taxon>
        <taxon>asterids</taxon>
        <taxon>lamiids</taxon>
        <taxon>Lamiales</taxon>
        <taxon>Orobanchaceae</taxon>
        <taxon>Pedicularideae</taxon>
        <taxon>Castillejinae</taxon>
        <taxon>Castilleja</taxon>
    </lineage>
</organism>
<dbReference type="Proteomes" id="UP001632038">
    <property type="component" value="Unassembled WGS sequence"/>
</dbReference>
<gene>
    <name evidence="5" type="primary">ROPGAP1_3</name>
    <name evidence="5" type="ORF">CASFOL_032236</name>
</gene>
<keyword evidence="1" id="KW-0343">GTPase activation</keyword>
<evidence type="ECO:0000259" key="3">
    <source>
        <dbReference type="PROSITE" id="PS50108"/>
    </source>
</evidence>
<dbReference type="Gene3D" id="3.90.810.10">
    <property type="entry name" value="CRIB domain"/>
    <property type="match status" value="1"/>
</dbReference>
<feature type="compositionally biased region" description="Basic and acidic residues" evidence="2">
    <location>
        <begin position="367"/>
        <end position="377"/>
    </location>
</feature>
<dbReference type="PANTHER" id="PTHR23177">
    <property type="entry name" value="MKIAA1688 PROTEIN"/>
    <property type="match status" value="1"/>
</dbReference>
<dbReference type="CDD" id="cd00159">
    <property type="entry name" value="RhoGAP"/>
    <property type="match status" value="1"/>
</dbReference>
<dbReference type="PROSITE" id="PS50108">
    <property type="entry name" value="CRIB"/>
    <property type="match status" value="1"/>
</dbReference>
<dbReference type="EMBL" id="JAVIJP010000054">
    <property type="protein sequence ID" value="KAL3623420.1"/>
    <property type="molecule type" value="Genomic_DNA"/>
</dbReference>
<accession>A0ABD3C0V5</accession>